<name>A0A1M5QPJ1_9RHOB</name>
<keyword evidence="3" id="KW-1185">Reference proteome</keyword>
<dbReference type="STRING" id="1508389.SAMN05444003_2246"/>
<gene>
    <name evidence="2" type="ORF">SAMN05444003_2246</name>
</gene>
<dbReference type="AlphaFoldDB" id="A0A1M5QPJ1"/>
<dbReference type="InterPro" id="IPR000014">
    <property type="entry name" value="PAS"/>
</dbReference>
<organism evidence="2 3">
    <name type="scientific">Cognatiyoonia sediminum</name>
    <dbReference type="NCBI Taxonomy" id="1508389"/>
    <lineage>
        <taxon>Bacteria</taxon>
        <taxon>Pseudomonadati</taxon>
        <taxon>Pseudomonadota</taxon>
        <taxon>Alphaproteobacteria</taxon>
        <taxon>Rhodobacterales</taxon>
        <taxon>Paracoccaceae</taxon>
        <taxon>Cognatiyoonia</taxon>
    </lineage>
</organism>
<dbReference type="Gene3D" id="3.30.450.20">
    <property type="entry name" value="PAS domain"/>
    <property type="match status" value="1"/>
</dbReference>
<proteinExistence type="predicted"/>
<evidence type="ECO:0000259" key="1">
    <source>
        <dbReference type="PROSITE" id="PS50112"/>
    </source>
</evidence>
<protein>
    <submittedName>
        <fullName evidence="2">PAS fold</fullName>
    </submittedName>
</protein>
<dbReference type="RefSeq" id="WP_083526259.1">
    <property type="nucleotide sequence ID" value="NZ_FQXB01000003.1"/>
</dbReference>
<feature type="domain" description="PAS" evidence="1">
    <location>
        <begin position="257"/>
        <end position="341"/>
    </location>
</feature>
<dbReference type="InterPro" id="IPR035965">
    <property type="entry name" value="PAS-like_dom_sf"/>
</dbReference>
<dbReference type="OrthoDB" id="9797304at2"/>
<evidence type="ECO:0000313" key="3">
    <source>
        <dbReference type="Proteomes" id="UP000184074"/>
    </source>
</evidence>
<accession>A0A1M5QPJ1</accession>
<dbReference type="Pfam" id="PF12860">
    <property type="entry name" value="PAS_7"/>
    <property type="match status" value="1"/>
</dbReference>
<evidence type="ECO:0000313" key="2">
    <source>
        <dbReference type="EMBL" id="SHH16032.1"/>
    </source>
</evidence>
<dbReference type="Proteomes" id="UP000184074">
    <property type="component" value="Unassembled WGS sequence"/>
</dbReference>
<reference evidence="2 3" key="1">
    <citation type="submission" date="2016-11" db="EMBL/GenBank/DDBJ databases">
        <authorList>
            <person name="Jaros S."/>
            <person name="Januszkiewicz K."/>
            <person name="Wedrychowicz H."/>
        </authorList>
    </citation>
    <scope>NUCLEOTIDE SEQUENCE [LARGE SCALE GENOMIC DNA]</scope>
    <source>
        <strain evidence="2 3">DSM 28715</strain>
    </source>
</reference>
<dbReference type="PROSITE" id="PS50112">
    <property type="entry name" value="PAS"/>
    <property type="match status" value="1"/>
</dbReference>
<dbReference type="EMBL" id="FQXB01000003">
    <property type="protein sequence ID" value="SHH16032.1"/>
    <property type="molecule type" value="Genomic_DNA"/>
</dbReference>
<sequence>MVDSVLLILASLICFCAGMLFANRRRVSVTNDAANQIPARTAFLFEGEELIDATPTGKDLLAGLDTFGCDKRNLILLCEDEYPDLEMTWDSLESLESATLEHVTTGVSDLAIARSGERISIRFLYNPNSLGKTVQEDLLAARVQSLSEFMDKLPGMIWRQHSSGQILWANRQYQDASAKLARIQTDDDPAVSQMSLFSHTHATSKHLVGSNESFQHIDSNGQDHWFKVTSIPTDDGDLHIAIDATETVEARKAQTTSLRTFVQIFAQLSIGFAIFDENRQLSIYNPSISELSGLDPVFLTGKPTLLRLVEEMRQKGKTPEPKDFEDLRETIRKIERAAEGGTYESVWTLADGQSLRVTARPYHTGSIALLIEDVSSELALARRYRTEVTLYQDLFELVDKPTFLFSADGRFITNNERVTAKTIGPIGTIGNIFDFLEFLNSKTIPGRKLTIKTYPSRVRPASA</sequence>
<dbReference type="SUPFAM" id="SSF55785">
    <property type="entry name" value="PYP-like sensor domain (PAS domain)"/>
    <property type="match status" value="1"/>
</dbReference>